<dbReference type="Proteomes" id="UP001066276">
    <property type="component" value="Chromosome 3_2"/>
</dbReference>
<protein>
    <submittedName>
        <fullName evidence="2">Uncharacterized protein</fullName>
    </submittedName>
</protein>
<feature type="region of interest" description="Disordered" evidence="1">
    <location>
        <begin position="1"/>
        <end position="50"/>
    </location>
</feature>
<comment type="caution">
    <text evidence="2">The sequence shown here is derived from an EMBL/GenBank/DDBJ whole genome shotgun (WGS) entry which is preliminary data.</text>
</comment>
<reference evidence="2" key="1">
    <citation type="journal article" date="2022" name="bioRxiv">
        <title>Sequencing and chromosome-scale assembly of the giantPleurodeles waltlgenome.</title>
        <authorList>
            <person name="Brown T."/>
            <person name="Elewa A."/>
            <person name="Iarovenko S."/>
            <person name="Subramanian E."/>
            <person name="Araus A.J."/>
            <person name="Petzold A."/>
            <person name="Susuki M."/>
            <person name="Suzuki K.-i.T."/>
            <person name="Hayashi T."/>
            <person name="Toyoda A."/>
            <person name="Oliveira C."/>
            <person name="Osipova E."/>
            <person name="Leigh N.D."/>
            <person name="Simon A."/>
            <person name="Yun M.H."/>
        </authorList>
    </citation>
    <scope>NUCLEOTIDE SEQUENCE</scope>
    <source>
        <strain evidence="2">20211129_DDA</strain>
        <tissue evidence="2">Liver</tissue>
    </source>
</reference>
<dbReference type="AlphaFoldDB" id="A0AAV7TTT8"/>
<dbReference type="EMBL" id="JANPWB010000006">
    <property type="protein sequence ID" value="KAJ1180057.1"/>
    <property type="molecule type" value="Genomic_DNA"/>
</dbReference>
<proteinExistence type="predicted"/>
<evidence type="ECO:0000256" key="1">
    <source>
        <dbReference type="SAM" id="MobiDB-lite"/>
    </source>
</evidence>
<sequence>MGAPRSGTSAPLVSSEVGFGPGGQGPPATGPADQRGQRREGGGPTQVAFTSSPVDNRFQALDPLVRWRDIPPWARAERAPSARGITAAAGRSYDEMSPCAISQFHARSGRVCAPRVMIASVSCGPRVLTGGAPRTQVLGGHTPGIRAAGTQRPLPLRPSRGGEL</sequence>
<evidence type="ECO:0000313" key="2">
    <source>
        <dbReference type="EMBL" id="KAJ1180057.1"/>
    </source>
</evidence>
<organism evidence="2 3">
    <name type="scientific">Pleurodeles waltl</name>
    <name type="common">Iberian ribbed newt</name>
    <dbReference type="NCBI Taxonomy" id="8319"/>
    <lineage>
        <taxon>Eukaryota</taxon>
        <taxon>Metazoa</taxon>
        <taxon>Chordata</taxon>
        <taxon>Craniata</taxon>
        <taxon>Vertebrata</taxon>
        <taxon>Euteleostomi</taxon>
        <taxon>Amphibia</taxon>
        <taxon>Batrachia</taxon>
        <taxon>Caudata</taxon>
        <taxon>Salamandroidea</taxon>
        <taxon>Salamandridae</taxon>
        <taxon>Pleurodelinae</taxon>
        <taxon>Pleurodeles</taxon>
    </lineage>
</organism>
<feature type="region of interest" description="Disordered" evidence="1">
    <location>
        <begin position="134"/>
        <end position="164"/>
    </location>
</feature>
<gene>
    <name evidence="2" type="ORF">NDU88_005281</name>
</gene>
<keyword evidence="3" id="KW-1185">Reference proteome</keyword>
<evidence type="ECO:0000313" key="3">
    <source>
        <dbReference type="Proteomes" id="UP001066276"/>
    </source>
</evidence>
<name>A0AAV7TTT8_PLEWA</name>
<feature type="compositionally biased region" description="Polar residues" evidence="1">
    <location>
        <begin position="1"/>
        <end position="12"/>
    </location>
</feature>
<accession>A0AAV7TTT8</accession>